<dbReference type="Proteomes" id="UP001498771">
    <property type="component" value="Unassembled WGS sequence"/>
</dbReference>
<dbReference type="Pfam" id="PF01169">
    <property type="entry name" value="GDT1"/>
    <property type="match status" value="2"/>
</dbReference>
<evidence type="ECO:0000256" key="4">
    <source>
        <dbReference type="ARBA" id="ARBA00022989"/>
    </source>
</evidence>
<dbReference type="EMBL" id="JBBJBU010000014">
    <property type="protein sequence ID" value="KAK7202996.1"/>
    <property type="molecule type" value="Genomic_DNA"/>
</dbReference>
<comment type="similarity">
    <text evidence="2 6">Belongs to the GDT1 family.</text>
</comment>
<dbReference type="PANTHER" id="PTHR12608:SF1">
    <property type="entry name" value="TRANSMEMBRANE PROTEIN 165"/>
    <property type="match status" value="1"/>
</dbReference>
<evidence type="ECO:0000313" key="8">
    <source>
        <dbReference type="Proteomes" id="UP001498771"/>
    </source>
</evidence>
<sequence>MIVFSEIGDKTFLIAAIMAMKNPRTVVFSGAFAALVVMTILSALLGHAVPQLIPKKYTSYLAAILFIVFGIRLLIEGYNMDKNAGVEEEMHEVEEELVQKDLESSAAALEAGEKHHRQKSGKFSGVANLAALFFSPVWIQTFVMTFLGEWGDRSQIATIAMAAGQDYWFVILGAIVGHGLCTLAAVIGGKLLASKISLRTITLAGGGAFLVFAVIYFREALSL</sequence>
<feature type="transmembrane region" description="Helical" evidence="6">
    <location>
        <begin position="26"/>
        <end position="45"/>
    </location>
</feature>
<evidence type="ECO:0000313" key="7">
    <source>
        <dbReference type="EMBL" id="KAK7202996.1"/>
    </source>
</evidence>
<comment type="caution">
    <text evidence="7">The sequence shown here is derived from an EMBL/GenBank/DDBJ whole genome shotgun (WGS) entry which is preliminary data.</text>
</comment>
<organism evidence="7 8">
    <name type="scientific">Myxozyma melibiosi</name>
    <dbReference type="NCBI Taxonomy" id="54550"/>
    <lineage>
        <taxon>Eukaryota</taxon>
        <taxon>Fungi</taxon>
        <taxon>Dikarya</taxon>
        <taxon>Ascomycota</taxon>
        <taxon>Saccharomycotina</taxon>
        <taxon>Lipomycetes</taxon>
        <taxon>Lipomycetales</taxon>
        <taxon>Lipomycetaceae</taxon>
        <taxon>Myxozyma</taxon>
    </lineage>
</organism>
<gene>
    <name evidence="7" type="ORF">BZA70DRAFT_242073</name>
</gene>
<keyword evidence="3 6" id="KW-0812">Transmembrane</keyword>
<dbReference type="InterPro" id="IPR049555">
    <property type="entry name" value="GDT1-like_CS"/>
</dbReference>
<dbReference type="InterPro" id="IPR001727">
    <property type="entry name" value="GDT1-like"/>
</dbReference>
<accession>A0ABR1EZI2</accession>
<comment type="subcellular location">
    <subcellularLocation>
        <location evidence="1 6">Membrane</location>
        <topology evidence="1 6">Multi-pass membrane protein</topology>
    </subcellularLocation>
</comment>
<evidence type="ECO:0000256" key="5">
    <source>
        <dbReference type="ARBA" id="ARBA00023136"/>
    </source>
</evidence>
<feature type="transmembrane region" description="Helical" evidence="6">
    <location>
        <begin position="167"/>
        <end position="188"/>
    </location>
</feature>
<reference evidence="7 8" key="1">
    <citation type="submission" date="2024-03" db="EMBL/GenBank/DDBJ databases">
        <title>Genome-scale model development and genomic sequencing of the oleaginous clade Lipomyces.</title>
        <authorList>
            <consortium name="Lawrence Berkeley National Laboratory"/>
            <person name="Czajka J.J."/>
            <person name="Han Y."/>
            <person name="Kim J."/>
            <person name="Mondo S.J."/>
            <person name="Hofstad B.A."/>
            <person name="Robles A."/>
            <person name="Haridas S."/>
            <person name="Riley R."/>
            <person name="LaButti K."/>
            <person name="Pangilinan J."/>
            <person name="Andreopoulos W."/>
            <person name="Lipzen A."/>
            <person name="Yan J."/>
            <person name="Wang M."/>
            <person name="Ng V."/>
            <person name="Grigoriev I.V."/>
            <person name="Spatafora J.W."/>
            <person name="Magnuson J.K."/>
            <person name="Baker S.E."/>
            <person name="Pomraning K.R."/>
        </authorList>
    </citation>
    <scope>NUCLEOTIDE SEQUENCE [LARGE SCALE GENOMIC DNA]</scope>
    <source>
        <strain evidence="7 8">Phaff 52-87</strain>
    </source>
</reference>
<dbReference type="RefSeq" id="XP_064766029.1">
    <property type="nucleotide sequence ID" value="XM_064910556.1"/>
</dbReference>
<keyword evidence="4 6" id="KW-1133">Transmembrane helix</keyword>
<dbReference type="GeneID" id="90036068"/>
<evidence type="ECO:0000256" key="1">
    <source>
        <dbReference type="ARBA" id="ARBA00004141"/>
    </source>
</evidence>
<evidence type="ECO:0000256" key="6">
    <source>
        <dbReference type="RuleBase" id="RU365102"/>
    </source>
</evidence>
<name>A0ABR1EZI2_9ASCO</name>
<keyword evidence="8" id="KW-1185">Reference proteome</keyword>
<feature type="transmembrane region" description="Helical" evidence="6">
    <location>
        <begin position="57"/>
        <end position="75"/>
    </location>
</feature>
<proteinExistence type="inferred from homology"/>
<evidence type="ECO:0000256" key="3">
    <source>
        <dbReference type="ARBA" id="ARBA00022692"/>
    </source>
</evidence>
<dbReference type="PANTHER" id="PTHR12608">
    <property type="entry name" value="TRANSMEMBRANE PROTEIN HTP-1 RELATED"/>
    <property type="match status" value="1"/>
</dbReference>
<feature type="transmembrane region" description="Helical" evidence="6">
    <location>
        <begin position="126"/>
        <end position="147"/>
    </location>
</feature>
<feature type="transmembrane region" description="Helical" evidence="6">
    <location>
        <begin position="200"/>
        <end position="217"/>
    </location>
</feature>
<evidence type="ECO:0000256" key="2">
    <source>
        <dbReference type="ARBA" id="ARBA00009190"/>
    </source>
</evidence>
<dbReference type="PROSITE" id="PS01214">
    <property type="entry name" value="UPF0016"/>
    <property type="match status" value="1"/>
</dbReference>
<keyword evidence="5 6" id="KW-0472">Membrane</keyword>
<protein>
    <recommendedName>
        <fullName evidence="6">GDT1 family protein</fullName>
    </recommendedName>
</protein>